<dbReference type="Pfam" id="PF01478">
    <property type="entry name" value="Peptidase_A24"/>
    <property type="match status" value="1"/>
</dbReference>
<evidence type="ECO:0000256" key="1">
    <source>
        <dbReference type="ARBA" id="ARBA00005801"/>
    </source>
</evidence>
<dbReference type="GO" id="GO:0004190">
    <property type="term" value="F:aspartic-type endopeptidase activity"/>
    <property type="evidence" value="ECO:0007669"/>
    <property type="project" value="InterPro"/>
</dbReference>
<protein>
    <submittedName>
        <fullName evidence="5">Type 4 prepilin-like proteins leader peptide-processing enzyme</fullName>
    </submittedName>
</protein>
<feature type="transmembrane region" description="Helical" evidence="3">
    <location>
        <begin position="158"/>
        <end position="177"/>
    </location>
</feature>
<dbReference type="Proteomes" id="UP000203464">
    <property type="component" value="Unassembled WGS sequence"/>
</dbReference>
<dbReference type="InterPro" id="IPR050882">
    <property type="entry name" value="Prepilin_peptidase/N-MTase"/>
</dbReference>
<organism evidence="5 6">
    <name type="scientific">Octadecabacter ascidiaceicola</name>
    <dbReference type="NCBI Taxonomy" id="1655543"/>
    <lineage>
        <taxon>Bacteria</taxon>
        <taxon>Pseudomonadati</taxon>
        <taxon>Pseudomonadota</taxon>
        <taxon>Alphaproteobacteria</taxon>
        <taxon>Rhodobacterales</taxon>
        <taxon>Roseobacteraceae</taxon>
        <taxon>Octadecabacter</taxon>
    </lineage>
</organism>
<dbReference type="PANTHER" id="PTHR30487:SF0">
    <property type="entry name" value="PREPILIN LEADER PEPTIDASE_N-METHYLTRANSFERASE-RELATED"/>
    <property type="match status" value="1"/>
</dbReference>
<evidence type="ECO:0000313" key="5">
    <source>
        <dbReference type="EMBL" id="SMX38155.1"/>
    </source>
</evidence>
<evidence type="ECO:0000313" key="6">
    <source>
        <dbReference type="Proteomes" id="UP000203464"/>
    </source>
</evidence>
<dbReference type="InterPro" id="IPR014032">
    <property type="entry name" value="Peptidase_A24A_bac"/>
</dbReference>
<gene>
    <name evidence="5" type="primary">outO</name>
    <name evidence="5" type="ORF">OCA8868_01708</name>
</gene>
<comment type="similarity">
    <text evidence="1 2">Belongs to the peptidase A24 family.</text>
</comment>
<evidence type="ECO:0000259" key="4">
    <source>
        <dbReference type="Pfam" id="PF01478"/>
    </source>
</evidence>
<reference evidence="6" key="1">
    <citation type="submission" date="2017-05" db="EMBL/GenBank/DDBJ databases">
        <authorList>
            <person name="Rodrigo-Torres L."/>
            <person name="Arahal R. D."/>
            <person name="Lucena T."/>
        </authorList>
    </citation>
    <scope>NUCLEOTIDE SEQUENCE [LARGE SCALE GENOMIC DNA]</scope>
    <source>
        <strain evidence="6">CECT 8868</strain>
    </source>
</reference>
<keyword evidence="3" id="KW-0472">Membrane</keyword>
<dbReference type="EMBL" id="FXYD01000002">
    <property type="protein sequence ID" value="SMX38155.1"/>
    <property type="molecule type" value="Genomic_DNA"/>
</dbReference>
<dbReference type="InterPro" id="IPR000045">
    <property type="entry name" value="Prepilin_IV_endopep_pep"/>
</dbReference>
<keyword evidence="6" id="KW-1185">Reference proteome</keyword>
<dbReference type="PRINTS" id="PR00864">
    <property type="entry name" value="PREPILNPTASE"/>
</dbReference>
<feature type="transmembrane region" description="Helical" evidence="3">
    <location>
        <begin position="60"/>
        <end position="80"/>
    </location>
</feature>
<sequence>MSVTPESFRRKAALCVGLVSIYGLTLVLFGRPLPFDALVVALCLIPLSLWVTLQDLKDFTIPNMAVLLIVGLGIIANIQFSPDMFLFNAVAGLVVLALFGTIGAVLFRVKGVDALGFGDAKLIAACSLLCGVAALPTLLLIASLGGIVVGLIQLKLGRASGVAFGPYIVFANFLVWLTGPIHF</sequence>
<dbReference type="GO" id="GO:0005886">
    <property type="term" value="C:plasma membrane"/>
    <property type="evidence" value="ECO:0007669"/>
    <property type="project" value="TreeGrafter"/>
</dbReference>
<evidence type="ECO:0000256" key="2">
    <source>
        <dbReference type="RuleBase" id="RU003793"/>
    </source>
</evidence>
<accession>A0A238K5Q2</accession>
<dbReference type="PANTHER" id="PTHR30487">
    <property type="entry name" value="TYPE 4 PREPILIN-LIKE PROTEINS LEADER PEPTIDE-PROCESSING ENZYME"/>
    <property type="match status" value="1"/>
</dbReference>
<feature type="transmembrane region" description="Helical" evidence="3">
    <location>
        <begin position="86"/>
        <end position="107"/>
    </location>
</feature>
<keyword evidence="3" id="KW-0812">Transmembrane</keyword>
<proteinExistence type="inferred from homology"/>
<evidence type="ECO:0000256" key="3">
    <source>
        <dbReference type="SAM" id="Phobius"/>
    </source>
</evidence>
<dbReference type="GO" id="GO:0006465">
    <property type="term" value="P:signal peptide processing"/>
    <property type="evidence" value="ECO:0007669"/>
    <property type="project" value="TreeGrafter"/>
</dbReference>
<dbReference type="Gene3D" id="1.20.120.1220">
    <property type="match status" value="1"/>
</dbReference>
<feature type="domain" description="Prepilin type IV endopeptidase peptidase" evidence="4">
    <location>
        <begin position="44"/>
        <end position="151"/>
    </location>
</feature>
<dbReference type="AlphaFoldDB" id="A0A238K5Q2"/>
<keyword evidence="3" id="KW-1133">Transmembrane helix</keyword>
<feature type="transmembrane region" description="Helical" evidence="3">
    <location>
        <begin position="128"/>
        <end position="152"/>
    </location>
</feature>
<feature type="transmembrane region" description="Helical" evidence="3">
    <location>
        <begin position="12"/>
        <end position="29"/>
    </location>
</feature>
<name>A0A238K5Q2_9RHOB</name>